<accession>A0AAW2I9C4</accession>
<evidence type="ECO:0000313" key="1">
    <source>
        <dbReference type="EMBL" id="KAL0278466.1"/>
    </source>
</evidence>
<comment type="caution">
    <text evidence="1">The sequence shown here is derived from an EMBL/GenBank/DDBJ whole genome shotgun (WGS) entry which is preliminary data.</text>
</comment>
<organism evidence="1">
    <name type="scientific">Menopon gallinae</name>
    <name type="common">poultry shaft louse</name>
    <dbReference type="NCBI Taxonomy" id="328185"/>
    <lineage>
        <taxon>Eukaryota</taxon>
        <taxon>Metazoa</taxon>
        <taxon>Ecdysozoa</taxon>
        <taxon>Arthropoda</taxon>
        <taxon>Hexapoda</taxon>
        <taxon>Insecta</taxon>
        <taxon>Pterygota</taxon>
        <taxon>Neoptera</taxon>
        <taxon>Paraneoptera</taxon>
        <taxon>Psocodea</taxon>
        <taxon>Troctomorpha</taxon>
        <taxon>Phthiraptera</taxon>
        <taxon>Amblycera</taxon>
        <taxon>Menoponidae</taxon>
        <taxon>Menopon</taxon>
    </lineage>
</organism>
<evidence type="ECO:0008006" key="2">
    <source>
        <dbReference type="Google" id="ProtNLM"/>
    </source>
</evidence>
<reference evidence="1" key="1">
    <citation type="journal article" date="2024" name="Gigascience">
        <title>Chromosome-level genome of the poultry shaft louse Menopon gallinae provides insight into the host-switching and adaptive evolution of parasitic lice.</title>
        <authorList>
            <person name="Xu Y."/>
            <person name="Ma L."/>
            <person name="Liu S."/>
            <person name="Liang Y."/>
            <person name="Liu Q."/>
            <person name="He Z."/>
            <person name="Tian L."/>
            <person name="Duan Y."/>
            <person name="Cai W."/>
            <person name="Li H."/>
            <person name="Song F."/>
        </authorList>
    </citation>
    <scope>NUCLEOTIDE SEQUENCE</scope>
    <source>
        <strain evidence="1">Cailab_2023a</strain>
    </source>
</reference>
<gene>
    <name evidence="1" type="ORF">PYX00_000284</name>
</gene>
<name>A0AAW2I9C4_9NEOP</name>
<proteinExistence type="predicted"/>
<sequence length="99" mass="11698">MVEEGDAAVLVRYGKGLTTWRKLKNELMAEFQTKTSVAEIHKLLMRTKKKPEETEESYLMRKRASEPRKRRLRFFVLINNCSVDIVILYIDYELQTVSD</sequence>
<protein>
    <recommendedName>
        <fullName evidence="2">Clr5 domain-containing protein</fullName>
    </recommendedName>
</protein>
<dbReference type="EMBL" id="JARGDH010000001">
    <property type="protein sequence ID" value="KAL0278466.1"/>
    <property type="molecule type" value="Genomic_DNA"/>
</dbReference>
<dbReference type="AlphaFoldDB" id="A0AAW2I9C4"/>